<dbReference type="STRING" id="1754192.A0A1Y1X5H3"/>
<dbReference type="InterPro" id="IPR016562">
    <property type="entry name" value="Proteasome_assmbl_chp_2_euk"/>
</dbReference>
<dbReference type="GO" id="GO:0005634">
    <property type="term" value="C:nucleus"/>
    <property type="evidence" value="ECO:0007669"/>
    <property type="project" value="TreeGrafter"/>
</dbReference>
<accession>A0A1Y1X5H3</accession>
<evidence type="ECO:0000256" key="2">
    <source>
        <dbReference type="ARBA" id="ARBA00023186"/>
    </source>
</evidence>
<comment type="similarity">
    <text evidence="3 4">Belongs to the PSMG2 family.</text>
</comment>
<evidence type="ECO:0000256" key="4">
    <source>
        <dbReference type="PIRNR" id="PIRNR010044"/>
    </source>
</evidence>
<dbReference type="GO" id="GO:0043248">
    <property type="term" value="P:proteasome assembly"/>
    <property type="evidence" value="ECO:0007669"/>
    <property type="project" value="TreeGrafter"/>
</dbReference>
<evidence type="ECO:0000313" key="5">
    <source>
        <dbReference type="EMBL" id="ORX81070.1"/>
    </source>
</evidence>
<organism evidence="5 6">
    <name type="scientific">Anaeromyces robustus</name>
    <dbReference type="NCBI Taxonomy" id="1754192"/>
    <lineage>
        <taxon>Eukaryota</taxon>
        <taxon>Fungi</taxon>
        <taxon>Fungi incertae sedis</taxon>
        <taxon>Chytridiomycota</taxon>
        <taxon>Chytridiomycota incertae sedis</taxon>
        <taxon>Neocallimastigomycetes</taxon>
        <taxon>Neocallimastigales</taxon>
        <taxon>Neocallimastigaceae</taxon>
        <taxon>Anaeromyces</taxon>
    </lineage>
</organism>
<evidence type="ECO:0000256" key="3">
    <source>
        <dbReference type="ARBA" id="ARBA00025745"/>
    </source>
</evidence>
<dbReference type="OrthoDB" id="10260712at2759"/>
<keyword evidence="2 4" id="KW-0143">Chaperone</keyword>
<dbReference type="PANTHER" id="PTHR12970:SF1">
    <property type="entry name" value="PROTEASOME ASSEMBLY CHAPERONE 2"/>
    <property type="match status" value="1"/>
</dbReference>
<dbReference type="AlphaFoldDB" id="A0A1Y1X5H3"/>
<evidence type="ECO:0000256" key="1">
    <source>
        <dbReference type="ARBA" id="ARBA00019186"/>
    </source>
</evidence>
<proteinExistence type="inferred from homology"/>
<keyword evidence="6" id="KW-1185">Reference proteome</keyword>
<reference evidence="5 6" key="1">
    <citation type="submission" date="2016-08" db="EMBL/GenBank/DDBJ databases">
        <title>A Parts List for Fungal Cellulosomes Revealed by Comparative Genomics.</title>
        <authorList>
            <consortium name="DOE Joint Genome Institute"/>
            <person name="Haitjema C.H."/>
            <person name="Gilmore S.P."/>
            <person name="Henske J.K."/>
            <person name="Solomon K.V."/>
            <person name="De Groot R."/>
            <person name="Kuo A."/>
            <person name="Mondo S.J."/>
            <person name="Salamov A.A."/>
            <person name="Labutti K."/>
            <person name="Zhao Z."/>
            <person name="Chiniquy J."/>
            <person name="Barry K."/>
            <person name="Brewer H.M."/>
            <person name="Purvine S.O."/>
            <person name="Wright A.T."/>
            <person name="Boxma B."/>
            <person name="Van Alen T."/>
            <person name="Hackstein J.H."/>
            <person name="Baker S.E."/>
            <person name="Grigoriev I.V."/>
            <person name="O'Malley M.A."/>
        </authorList>
    </citation>
    <scope>NUCLEOTIDE SEQUENCE [LARGE SCALE GENOMIC DNA]</scope>
    <source>
        <strain evidence="5 6">S4</strain>
    </source>
</reference>
<comment type="function">
    <text evidence="4">Involved in 20S proteasome assembly.</text>
</comment>
<comment type="subunit">
    <text evidence="4">Component of the 20S proteasome chaperone.</text>
</comment>
<comment type="caution">
    <text evidence="5">The sequence shown here is derived from an EMBL/GenBank/DDBJ whole genome shotgun (WGS) entry which is preliminary data.</text>
</comment>
<dbReference type="InterPro" id="IPR038389">
    <property type="entry name" value="PSMG2_sf"/>
</dbReference>
<sequence>MLSFIPKSGFDVSNLNNSILILPGLNNIANIGQLTIDLLITSLNLNRVGYFDSPYLLPIIGSDPYRTNKNSNFLATNIEIYQNEDKTISIIQIRSPVISKNGNTMVKDLFDWIKSIKFKYVVLLSGADASRGNDKLLESNRLKIMRTGALNQDSDFSKVIEQIEWTKIELHPEDLKENNTYDIYTSAVNIDNGINFSQPETVETGQSPLIPGCGFAYKLYETCNEGQIPLLFMMWFTVEGDNVADAFLLAKEVGKIINKDDIKWMYPESWKFLFGGLALSSLYTS</sequence>
<dbReference type="InterPro" id="IPR019151">
    <property type="entry name" value="Proteasome_assmbl_chaperone_2"/>
</dbReference>
<dbReference type="PIRSF" id="PIRSF010044">
    <property type="entry name" value="UCP010044"/>
    <property type="match status" value="1"/>
</dbReference>
<dbReference type="EMBL" id="MCFG01000127">
    <property type="protein sequence ID" value="ORX81070.1"/>
    <property type="molecule type" value="Genomic_DNA"/>
</dbReference>
<gene>
    <name evidence="5" type="ORF">BCR32DRAFT_268465</name>
</gene>
<protein>
    <recommendedName>
        <fullName evidence="1 4">Proteasome assembly chaperone 2</fullName>
    </recommendedName>
</protein>
<dbReference type="Gene3D" id="3.40.50.10900">
    <property type="entry name" value="PAC-like subunit"/>
    <property type="match status" value="2"/>
</dbReference>
<dbReference type="Pfam" id="PF09754">
    <property type="entry name" value="PAC2"/>
    <property type="match status" value="1"/>
</dbReference>
<reference evidence="5 6" key="2">
    <citation type="submission" date="2016-08" db="EMBL/GenBank/DDBJ databases">
        <title>Pervasive Adenine N6-methylation of Active Genes in Fungi.</title>
        <authorList>
            <consortium name="DOE Joint Genome Institute"/>
            <person name="Mondo S.J."/>
            <person name="Dannebaum R.O."/>
            <person name="Kuo R.C."/>
            <person name="Labutti K."/>
            <person name="Haridas S."/>
            <person name="Kuo A."/>
            <person name="Salamov A."/>
            <person name="Ahrendt S.R."/>
            <person name="Lipzen A."/>
            <person name="Sullivan W."/>
            <person name="Andreopoulos W.B."/>
            <person name="Clum A."/>
            <person name="Lindquist E."/>
            <person name="Daum C."/>
            <person name="Ramamoorthy G.K."/>
            <person name="Gryganskyi A."/>
            <person name="Culley D."/>
            <person name="Magnuson J.K."/>
            <person name="James T.Y."/>
            <person name="O'Malley M.A."/>
            <person name="Stajich J.E."/>
            <person name="Spatafora J.W."/>
            <person name="Visel A."/>
            <person name="Grigoriev I.V."/>
        </authorList>
    </citation>
    <scope>NUCLEOTIDE SEQUENCE [LARGE SCALE GENOMIC DNA]</scope>
    <source>
        <strain evidence="5 6">S4</strain>
    </source>
</reference>
<name>A0A1Y1X5H3_9FUNG</name>
<dbReference type="PANTHER" id="PTHR12970">
    <property type="entry name" value="PROTEASOME ASSEMBLY CHAPERONE 2"/>
    <property type="match status" value="1"/>
</dbReference>
<evidence type="ECO:0000313" key="6">
    <source>
        <dbReference type="Proteomes" id="UP000193944"/>
    </source>
</evidence>
<dbReference type="SUPFAM" id="SSF159659">
    <property type="entry name" value="Cgl1923-like"/>
    <property type="match status" value="1"/>
</dbReference>
<dbReference type="GO" id="GO:0005829">
    <property type="term" value="C:cytosol"/>
    <property type="evidence" value="ECO:0007669"/>
    <property type="project" value="TreeGrafter"/>
</dbReference>
<dbReference type="Proteomes" id="UP000193944">
    <property type="component" value="Unassembled WGS sequence"/>
</dbReference>